<dbReference type="SUPFAM" id="SSF47384">
    <property type="entry name" value="Homodimeric domain of signal transducing histidine kinase"/>
    <property type="match status" value="1"/>
</dbReference>
<dbReference type="PROSITE" id="PS50109">
    <property type="entry name" value="HIS_KIN"/>
    <property type="match status" value="1"/>
</dbReference>
<dbReference type="Pfam" id="PF08448">
    <property type="entry name" value="PAS_4"/>
    <property type="match status" value="1"/>
</dbReference>
<proteinExistence type="predicted"/>
<name>A0A846QXN6_9BACT</name>
<dbReference type="CDD" id="cd00130">
    <property type="entry name" value="PAS"/>
    <property type="match status" value="2"/>
</dbReference>
<dbReference type="NCBIfam" id="TIGR00229">
    <property type="entry name" value="sensory_box"/>
    <property type="match status" value="2"/>
</dbReference>
<feature type="transmembrane region" description="Helical" evidence="4">
    <location>
        <begin position="355"/>
        <end position="381"/>
    </location>
</feature>
<dbReference type="InterPro" id="IPR003661">
    <property type="entry name" value="HisK_dim/P_dom"/>
</dbReference>
<evidence type="ECO:0000256" key="4">
    <source>
        <dbReference type="SAM" id="Phobius"/>
    </source>
</evidence>
<evidence type="ECO:0000259" key="5">
    <source>
        <dbReference type="PROSITE" id="PS50109"/>
    </source>
</evidence>
<dbReference type="Gene3D" id="1.10.287.130">
    <property type="match status" value="1"/>
</dbReference>
<dbReference type="SMART" id="SM00091">
    <property type="entry name" value="PAS"/>
    <property type="match status" value="2"/>
</dbReference>
<dbReference type="InterPro" id="IPR000014">
    <property type="entry name" value="PAS"/>
</dbReference>
<gene>
    <name evidence="8" type="ORF">GGQ74_003091</name>
</gene>
<dbReference type="InterPro" id="IPR036890">
    <property type="entry name" value="HATPase_C_sf"/>
</dbReference>
<dbReference type="InterPro" id="IPR036097">
    <property type="entry name" value="HisK_dim/P_sf"/>
</dbReference>
<dbReference type="Gene3D" id="3.30.450.20">
    <property type="entry name" value="PAS domain"/>
    <property type="match status" value="2"/>
</dbReference>
<feature type="transmembrane region" description="Helical" evidence="4">
    <location>
        <begin position="16"/>
        <end position="36"/>
    </location>
</feature>
<evidence type="ECO:0000313" key="8">
    <source>
        <dbReference type="EMBL" id="NJB69389.1"/>
    </source>
</evidence>
<dbReference type="RefSeq" id="WP_167942479.1">
    <property type="nucleotide sequence ID" value="NZ_JAATJA010000005.1"/>
</dbReference>
<dbReference type="SUPFAM" id="SSF55874">
    <property type="entry name" value="ATPase domain of HSP90 chaperone/DNA topoisomerase II/histidine kinase"/>
    <property type="match status" value="1"/>
</dbReference>
<comment type="catalytic activity">
    <reaction evidence="1">
        <text>ATP + protein L-histidine = ADP + protein N-phospho-L-histidine.</text>
        <dbReference type="EC" id="2.7.13.3"/>
    </reaction>
</comment>
<evidence type="ECO:0000313" key="9">
    <source>
        <dbReference type="Proteomes" id="UP000580856"/>
    </source>
</evidence>
<dbReference type="PROSITE" id="PS50112">
    <property type="entry name" value="PAS"/>
    <property type="match status" value="2"/>
</dbReference>
<dbReference type="Gene3D" id="3.40.50.2300">
    <property type="match status" value="2"/>
</dbReference>
<dbReference type="Gene3D" id="3.30.565.10">
    <property type="entry name" value="Histidine kinase-like ATPase, C-terminal domain"/>
    <property type="match status" value="1"/>
</dbReference>
<dbReference type="InterPro" id="IPR004358">
    <property type="entry name" value="Sig_transdc_His_kin-like_C"/>
</dbReference>
<dbReference type="InterPro" id="IPR035965">
    <property type="entry name" value="PAS-like_dom_sf"/>
</dbReference>
<dbReference type="SMART" id="SM00388">
    <property type="entry name" value="HisKA"/>
    <property type="match status" value="1"/>
</dbReference>
<evidence type="ECO:0000259" key="7">
    <source>
        <dbReference type="PROSITE" id="PS50113"/>
    </source>
</evidence>
<dbReference type="SMART" id="SM00387">
    <property type="entry name" value="HATPase_c"/>
    <property type="match status" value="1"/>
</dbReference>
<dbReference type="CDD" id="cd00082">
    <property type="entry name" value="HisKA"/>
    <property type="match status" value="1"/>
</dbReference>
<feature type="domain" description="PAS" evidence="6">
    <location>
        <begin position="517"/>
        <end position="562"/>
    </location>
</feature>
<evidence type="ECO:0000256" key="3">
    <source>
        <dbReference type="ARBA" id="ARBA00022553"/>
    </source>
</evidence>
<dbReference type="Proteomes" id="UP000580856">
    <property type="component" value="Unassembled WGS sequence"/>
</dbReference>
<dbReference type="PANTHER" id="PTHR43065">
    <property type="entry name" value="SENSOR HISTIDINE KINASE"/>
    <property type="match status" value="1"/>
</dbReference>
<evidence type="ECO:0000256" key="2">
    <source>
        <dbReference type="ARBA" id="ARBA00012438"/>
    </source>
</evidence>
<dbReference type="PANTHER" id="PTHR43065:SF42">
    <property type="entry name" value="TWO-COMPONENT SENSOR PPRA"/>
    <property type="match status" value="1"/>
</dbReference>
<keyword evidence="9" id="KW-1185">Reference proteome</keyword>
<evidence type="ECO:0000256" key="1">
    <source>
        <dbReference type="ARBA" id="ARBA00000085"/>
    </source>
</evidence>
<dbReference type="InterPro" id="IPR000700">
    <property type="entry name" value="PAS-assoc_C"/>
</dbReference>
<dbReference type="Pfam" id="PF13426">
    <property type="entry name" value="PAS_9"/>
    <property type="match status" value="1"/>
</dbReference>
<protein>
    <recommendedName>
        <fullName evidence="2">histidine kinase</fullName>
        <ecNumber evidence="2">2.7.13.3</ecNumber>
    </recommendedName>
</protein>
<dbReference type="EC" id="2.7.13.3" evidence="2"/>
<dbReference type="PRINTS" id="PR00344">
    <property type="entry name" value="BCTRLSENSOR"/>
</dbReference>
<evidence type="ECO:0000259" key="6">
    <source>
        <dbReference type="PROSITE" id="PS50112"/>
    </source>
</evidence>
<dbReference type="EMBL" id="JAATJA010000005">
    <property type="protein sequence ID" value="NJB69389.1"/>
    <property type="molecule type" value="Genomic_DNA"/>
</dbReference>
<organism evidence="8 9">
    <name type="scientific">Desulfobaculum xiamenense</name>
    <dbReference type="NCBI Taxonomy" id="995050"/>
    <lineage>
        <taxon>Bacteria</taxon>
        <taxon>Pseudomonadati</taxon>
        <taxon>Thermodesulfobacteriota</taxon>
        <taxon>Desulfovibrionia</taxon>
        <taxon>Desulfovibrionales</taxon>
        <taxon>Desulfovibrionaceae</taxon>
        <taxon>Desulfobaculum</taxon>
    </lineage>
</organism>
<dbReference type="PROSITE" id="PS50113">
    <property type="entry name" value="PAC"/>
    <property type="match status" value="1"/>
</dbReference>
<reference evidence="8 9" key="1">
    <citation type="submission" date="2020-03" db="EMBL/GenBank/DDBJ databases">
        <title>Genomic Encyclopedia of Type Strains, Phase IV (KMG-IV): sequencing the most valuable type-strain genomes for metagenomic binning, comparative biology and taxonomic classification.</title>
        <authorList>
            <person name="Goeker M."/>
        </authorList>
    </citation>
    <scope>NUCLEOTIDE SEQUENCE [LARGE SCALE GENOMIC DNA]</scope>
    <source>
        <strain evidence="8 9">DSM 24233</strain>
    </source>
</reference>
<feature type="domain" description="PAS" evidence="6">
    <location>
        <begin position="391"/>
        <end position="461"/>
    </location>
</feature>
<accession>A0A846QXN6</accession>
<sequence>MDYFPWPVFIRRHGGWSGFIAFCAACVIVSTILPCAASSDLQGRRAVLFLHSYHPSLWTENIMRGYREVLDDFGDLDVFVEYMDTKRDHSPAYLHALRDAYYRKYRRTRFAVVLVSDNTALRFAVEHGRTLFPDAAIVFCGVNGYSPEMLGTAGNVTGVVERVEYSETLHLARRLLPDVAWVYVIADRTPTGEINLEAFMDVVAQEHSDLPVLLLRDVTVGDLRARIPELPRDSFVFFLSFWKDMVGDDVSQEQISAILRTSPVPVFDRTELLIGRGVLGGKCACGYEQGRAAARLAARILGGESPANIPVVGDVAGVFTFDYAQLHRYGLAEADLPAGSRIIGRPPDEVRIKRAAAFMFGGTLGLAVVMTFVLSTSVIILRRSRAAVMYERDRSADLIARTPAVICGVAPDGTTNFINPFGEQVTGWTTEQLVGRNWWDTFYPGDERAQIDRLFERMEGGDVGGYEMVLTTADGMRRTVVWTSMNRYGPRGDLVEIVGFGDDVTERRAARKALSESEARYRLLFESAHDAILIVRGGRIVDCNSSAQRLFGLDFEELVGRTPASLSVRRQPGGELSSVRAGELFDMAERGEACVFDWEHVRADGTSFEAEVSLAGYAVGDGKYVQAIVRDVTEARRMRDMMVQNEKMQALGGLAAGMAHELNNPLGAILQSAQNVERRLSDAVKGNLIAAERVGVGLPQVRAYLYERGIFRMLDGIRDAGNRAAGIVRGMLELGDVGAIRLEPCDLAECVSRSLELVATDESLARQVDFSMVRVERENGAGVECVPCVRADIEQVVLNLLRNAAQAVASVPEPVIGVCTRKEGNFAVIEVEDNGPGVPESERRRVFEPFYTTRSPGDGTGLGLSVSYFIVTRKHGGELRVEDAGPGARFVVRLPLVGGVCLE</sequence>
<feature type="domain" description="PAC" evidence="7">
    <location>
        <begin position="464"/>
        <end position="516"/>
    </location>
</feature>
<keyword evidence="4" id="KW-0812">Transmembrane</keyword>
<keyword evidence="3" id="KW-0597">Phosphoprotein</keyword>
<feature type="domain" description="Histidine kinase" evidence="5">
    <location>
        <begin position="657"/>
        <end position="898"/>
    </location>
</feature>
<dbReference type="Pfam" id="PF02518">
    <property type="entry name" value="HATPase_c"/>
    <property type="match status" value="1"/>
</dbReference>
<dbReference type="InterPro" id="IPR003594">
    <property type="entry name" value="HATPase_dom"/>
</dbReference>
<dbReference type="SUPFAM" id="SSF55785">
    <property type="entry name" value="PYP-like sensor domain (PAS domain)"/>
    <property type="match status" value="2"/>
</dbReference>
<comment type="caution">
    <text evidence="8">The sequence shown here is derived from an EMBL/GenBank/DDBJ whole genome shotgun (WGS) entry which is preliminary data.</text>
</comment>
<keyword evidence="4" id="KW-0472">Membrane</keyword>
<keyword evidence="4" id="KW-1133">Transmembrane helix</keyword>
<dbReference type="InterPro" id="IPR005467">
    <property type="entry name" value="His_kinase_dom"/>
</dbReference>
<dbReference type="AlphaFoldDB" id="A0A846QXN6"/>
<dbReference type="InterPro" id="IPR013656">
    <property type="entry name" value="PAS_4"/>
</dbReference>
<dbReference type="GO" id="GO:0000155">
    <property type="term" value="F:phosphorelay sensor kinase activity"/>
    <property type="evidence" value="ECO:0007669"/>
    <property type="project" value="InterPro"/>
</dbReference>